<feature type="coiled-coil region" evidence="1">
    <location>
        <begin position="29"/>
        <end position="56"/>
    </location>
</feature>
<sequence length="99" mass="11586">MEWFDNSISPQAKEKRGRGDKWLCLERMVQVLEDNIMQLNSEKDRLVHENHVLKKECLKMEMSTRCLKKCLKGLVVVLFLAALLFMFNCGCSEEFDSLD</sequence>
<keyword evidence="2" id="KW-1133">Transmembrane helix</keyword>
<keyword evidence="2" id="KW-0812">Transmembrane</keyword>
<gene>
    <name evidence="3" type="ORF">LIER_18078</name>
</gene>
<dbReference type="Proteomes" id="UP001454036">
    <property type="component" value="Unassembled WGS sequence"/>
</dbReference>
<evidence type="ECO:0000256" key="2">
    <source>
        <dbReference type="SAM" id="Phobius"/>
    </source>
</evidence>
<organism evidence="3 4">
    <name type="scientific">Lithospermum erythrorhizon</name>
    <name type="common">Purple gromwell</name>
    <name type="synonym">Lithospermum officinale var. erythrorhizon</name>
    <dbReference type="NCBI Taxonomy" id="34254"/>
    <lineage>
        <taxon>Eukaryota</taxon>
        <taxon>Viridiplantae</taxon>
        <taxon>Streptophyta</taxon>
        <taxon>Embryophyta</taxon>
        <taxon>Tracheophyta</taxon>
        <taxon>Spermatophyta</taxon>
        <taxon>Magnoliopsida</taxon>
        <taxon>eudicotyledons</taxon>
        <taxon>Gunneridae</taxon>
        <taxon>Pentapetalae</taxon>
        <taxon>asterids</taxon>
        <taxon>lamiids</taxon>
        <taxon>Boraginales</taxon>
        <taxon>Boraginaceae</taxon>
        <taxon>Boraginoideae</taxon>
        <taxon>Lithospermeae</taxon>
        <taxon>Lithospermum</taxon>
    </lineage>
</organism>
<evidence type="ECO:0000313" key="3">
    <source>
        <dbReference type="EMBL" id="GAA0161856.1"/>
    </source>
</evidence>
<reference evidence="3 4" key="1">
    <citation type="submission" date="2024-01" db="EMBL/GenBank/DDBJ databases">
        <title>The complete chloroplast genome sequence of Lithospermum erythrorhizon: insights into the phylogenetic relationship among Boraginaceae species and the maternal lineages of purple gromwells.</title>
        <authorList>
            <person name="Okada T."/>
            <person name="Watanabe K."/>
        </authorList>
    </citation>
    <scope>NUCLEOTIDE SEQUENCE [LARGE SCALE GENOMIC DNA]</scope>
</reference>
<accession>A0AAV3QFW3</accession>
<keyword evidence="4" id="KW-1185">Reference proteome</keyword>
<comment type="caution">
    <text evidence="3">The sequence shown here is derived from an EMBL/GenBank/DDBJ whole genome shotgun (WGS) entry which is preliminary data.</text>
</comment>
<protein>
    <submittedName>
        <fullName evidence="3">Uncharacterized protein</fullName>
    </submittedName>
</protein>
<keyword evidence="2" id="KW-0472">Membrane</keyword>
<dbReference type="EMBL" id="BAABME010004295">
    <property type="protein sequence ID" value="GAA0161856.1"/>
    <property type="molecule type" value="Genomic_DNA"/>
</dbReference>
<keyword evidence="1" id="KW-0175">Coiled coil</keyword>
<dbReference type="AlphaFoldDB" id="A0AAV3QFW3"/>
<evidence type="ECO:0000313" key="4">
    <source>
        <dbReference type="Proteomes" id="UP001454036"/>
    </source>
</evidence>
<feature type="transmembrane region" description="Helical" evidence="2">
    <location>
        <begin position="70"/>
        <end position="87"/>
    </location>
</feature>
<evidence type="ECO:0000256" key="1">
    <source>
        <dbReference type="SAM" id="Coils"/>
    </source>
</evidence>
<name>A0AAV3QFW3_LITER</name>
<proteinExistence type="predicted"/>